<accession>A0ABN3PJL6</accession>
<comment type="subcellular location">
    <subcellularLocation>
        <location evidence="1">Cell membrane</location>
        <topology evidence="1">Multi-pass membrane protein</topology>
    </subcellularLocation>
</comment>
<evidence type="ECO:0000256" key="5">
    <source>
        <dbReference type="ARBA" id="ARBA00022989"/>
    </source>
</evidence>
<evidence type="ECO:0000256" key="6">
    <source>
        <dbReference type="ARBA" id="ARBA00023136"/>
    </source>
</evidence>
<keyword evidence="4 10" id="KW-0067">ATP-binding</keyword>
<keyword evidence="3" id="KW-0547">Nucleotide-binding</keyword>
<gene>
    <name evidence="10" type="ORF">GCM10009862_26770</name>
</gene>
<evidence type="ECO:0000256" key="2">
    <source>
        <dbReference type="ARBA" id="ARBA00022692"/>
    </source>
</evidence>
<feature type="transmembrane region" description="Helical" evidence="7">
    <location>
        <begin position="179"/>
        <end position="207"/>
    </location>
</feature>
<dbReference type="InterPro" id="IPR017871">
    <property type="entry name" value="ABC_transporter-like_CS"/>
</dbReference>
<dbReference type="Pfam" id="PF00005">
    <property type="entry name" value="ABC_tran"/>
    <property type="match status" value="1"/>
</dbReference>
<proteinExistence type="predicted"/>
<dbReference type="GO" id="GO:0005524">
    <property type="term" value="F:ATP binding"/>
    <property type="evidence" value="ECO:0007669"/>
    <property type="project" value="UniProtKB-KW"/>
</dbReference>
<dbReference type="Proteomes" id="UP001500274">
    <property type="component" value="Unassembled WGS sequence"/>
</dbReference>
<dbReference type="EMBL" id="BAAARI010000017">
    <property type="protein sequence ID" value="GAA2586369.1"/>
    <property type="molecule type" value="Genomic_DNA"/>
</dbReference>
<feature type="transmembrane region" description="Helical" evidence="7">
    <location>
        <begin position="279"/>
        <end position="302"/>
    </location>
</feature>
<dbReference type="InterPro" id="IPR011527">
    <property type="entry name" value="ABC1_TM_dom"/>
</dbReference>
<evidence type="ECO:0000256" key="1">
    <source>
        <dbReference type="ARBA" id="ARBA00004651"/>
    </source>
</evidence>
<dbReference type="InterPro" id="IPR003439">
    <property type="entry name" value="ABC_transporter-like_ATP-bd"/>
</dbReference>
<dbReference type="SUPFAM" id="SSF52540">
    <property type="entry name" value="P-loop containing nucleoside triphosphate hydrolases"/>
    <property type="match status" value="1"/>
</dbReference>
<dbReference type="InterPro" id="IPR039421">
    <property type="entry name" value="Type_1_exporter"/>
</dbReference>
<dbReference type="PROSITE" id="PS00211">
    <property type="entry name" value="ABC_TRANSPORTER_1"/>
    <property type="match status" value="1"/>
</dbReference>
<evidence type="ECO:0000256" key="7">
    <source>
        <dbReference type="SAM" id="Phobius"/>
    </source>
</evidence>
<evidence type="ECO:0000259" key="8">
    <source>
        <dbReference type="PROSITE" id="PS50893"/>
    </source>
</evidence>
<dbReference type="InterPro" id="IPR036640">
    <property type="entry name" value="ABC1_TM_sf"/>
</dbReference>
<evidence type="ECO:0000256" key="3">
    <source>
        <dbReference type="ARBA" id="ARBA00022741"/>
    </source>
</evidence>
<feature type="transmembrane region" description="Helical" evidence="7">
    <location>
        <begin position="89"/>
        <end position="110"/>
    </location>
</feature>
<evidence type="ECO:0000259" key="9">
    <source>
        <dbReference type="PROSITE" id="PS50929"/>
    </source>
</evidence>
<feature type="domain" description="ABC transmembrane type-1" evidence="9">
    <location>
        <begin position="49"/>
        <end position="341"/>
    </location>
</feature>
<dbReference type="SMART" id="SM00382">
    <property type="entry name" value="AAA"/>
    <property type="match status" value="1"/>
</dbReference>
<dbReference type="SUPFAM" id="SSF90123">
    <property type="entry name" value="ABC transporter transmembrane region"/>
    <property type="match status" value="1"/>
</dbReference>
<keyword evidence="6 7" id="KW-0472">Membrane</keyword>
<evidence type="ECO:0000313" key="11">
    <source>
        <dbReference type="Proteomes" id="UP001500274"/>
    </source>
</evidence>
<dbReference type="PROSITE" id="PS50893">
    <property type="entry name" value="ABC_TRANSPORTER_2"/>
    <property type="match status" value="1"/>
</dbReference>
<reference evidence="10 11" key="1">
    <citation type="journal article" date="2019" name="Int. J. Syst. Evol. Microbiol.">
        <title>The Global Catalogue of Microorganisms (GCM) 10K type strain sequencing project: providing services to taxonomists for standard genome sequencing and annotation.</title>
        <authorList>
            <consortium name="The Broad Institute Genomics Platform"/>
            <consortium name="The Broad Institute Genome Sequencing Center for Infectious Disease"/>
            <person name="Wu L."/>
            <person name="Ma J."/>
        </authorList>
    </citation>
    <scope>NUCLEOTIDE SEQUENCE [LARGE SCALE GENOMIC DNA]</scope>
    <source>
        <strain evidence="10 11">JCM 16365</strain>
    </source>
</reference>
<protein>
    <submittedName>
        <fullName evidence="10">ABC transporter ATP-binding protein</fullName>
    </submittedName>
</protein>
<evidence type="ECO:0000256" key="4">
    <source>
        <dbReference type="ARBA" id="ARBA00022840"/>
    </source>
</evidence>
<dbReference type="CDD" id="cd18550">
    <property type="entry name" value="ABC_6TM_exporter_like"/>
    <property type="match status" value="1"/>
</dbReference>
<keyword evidence="11" id="KW-1185">Reference proteome</keyword>
<dbReference type="RefSeq" id="WP_344230298.1">
    <property type="nucleotide sequence ID" value="NZ_BAAARI010000017.1"/>
</dbReference>
<name>A0ABN3PJL6_9MICO</name>
<keyword evidence="2 7" id="KW-0812">Transmembrane</keyword>
<dbReference type="PROSITE" id="PS50929">
    <property type="entry name" value="ABC_TM1F"/>
    <property type="match status" value="1"/>
</dbReference>
<dbReference type="PANTHER" id="PTHR43394:SF1">
    <property type="entry name" value="ATP-BINDING CASSETTE SUB-FAMILY B MEMBER 10, MITOCHONDRIAL"/>
    <property type="match status" value="1"/>
</dbReference>
<dbReference type="Pfam" id="PF00664">
    <property type="entry name" value="ABC_membrane"/>
    <property type="match status" value="1"/>
</dbReference>
<dbReference type="InterPro" id="IPR003593">
    <property type="entry name" value="AAA+_ATPase"/>
</dbReference>
<evidence type="ECO:0000313" key="10">
    <source>
        <dbReference type="EMBL" id="GAA2586369.1"/>
    </source>
</evidence>
<keyword evidence="5 7" id="KW-1133">Transmembrane helix</keyword>
<dbReference type="PANTHER" id="PTHR43394">
    <property type="entry name" value="ATP-DEPENDENT PERMEASE MDL1, MITOCHONDRIAL"/>
    <property type="match status" value="1"/>
</dbReference>
<sequence>MSMAGPSHPPGFRGVDAAAQRLRNAEAPRIPHLGRRIAALFRPYRARLIVTALLVVAGAAVAVVPALIVERVFDDALFPADGSGVDMGLLVRLVAIMVVLFLASGGLQVAQTWFTSTVGNNVTGDLRVRLFDHLQSMELGFFTRTKTGVIQSRLQNDVGAVSGVLTNTVTSVLGNTVTVVASLVAMVLIDVRLTLIAVFLMPILALIQRRVGQVRARIAGQTQESLSELSAITQESLSVSGILLAKSFNRQGSESARYGAQNRIQIRLQVRQAMSGQGFFALVGVIMASVPAVIYLVAGLFMSSGSDAGISAGTIVAFTTVQARLLQPLMGLMRVALDVQTSAAVFARIFEYLDLRPAVRDAPDAIDVSDAPGPVGRVELRDVTFRYPESAASSRPLLDEVSFVAEPGQHVALVGPSGAGKSTVLSLIPRFYDVDGGAVLFAGADVRSLTAASVIDRIGIVSQETYLFHATIAENLRYAKPDATDQELAAACEAANVHHVITGFEKGYDTVVGERGYRLSGGEKQRIAIARVLLKDPPVLLLDEATSALDTRSERVVQQALDTAARGRTTITVAHRLSTVVAADVILVVDDGRIVERGTHAELVAAQGLYATLAAEQLTV</sequence>
<dbReference type="InterPro" id="IPR027417">
    <property type="entry name" value="P-loop_NTPase"/>
</dbReference>
<dbReference type="Gene3D" id="3.40.50.300">
    <property type="entry name" value="P-loop containing nucleotide triphosphate hydrolases"/>
    <property type="match status" value="1"/>
</dbReference>
<dbReference type="Gene3D" id="1.20.1560.10">
    <property type="entry name" value="ABC transporter type 1, transmembrane domain"/>
    <property type="match status" value="1"/>
</dbReference>
<feature type="transmembrane region" description="Helical" evidence="7">
    <location>
        <begin position="48"/>
        <end position="69"/>
    </location>
</feature>
<feature type="domain" description="ABC transporter" evidence="8">
    <location>
        <begin position="378"/>
        <end position="616"/>
    </location>
</feature>
<comment type="caution">
    <text evidence="10">The sequence shown here is derived from an EMBL/GenBank/DDBJ whole genome shotgun (WGS) entry which is preliminary data.</text>
</comment>
<organism evidence="10 11">
    <name type="scientific">Microbacterium binotii</name>
    <dbReference type="NCBI Taxonomy" id="462710"/>
    <lineage>
        <taxon>Bacteria</taxon>
        <taxon>Bacillati</taxon>
        <taxon>Actinomycetota</taxon>
        <taxon>Actinomycetes</taxon>
        <taxon>Micrococcales</taxon>
        <taxon>Microbacteriaceae</taxon>
        <taxon>Microbacterium</taxon>
    </lineage>
</organism>